<evidence type="ECO:0000313" key="2">
    <source>
        <dbReference type="Proteomes" id="UP000215059"/>
    </source>
</evidence>
<organism evidence="1 2">
    <name type="scientific">Fictibacillus aquaticus</name>
    <dbReference type="NCBI Taxonomy" id="2021314"/>
    <lineage>
        <taxon>Bacteria</taxon>
        <taxon>Bacillati</taxon>
        <taxon>Bacillota</taxon>
        <taxon>Bacilli</taxon>
        <taxon>Bacillales</taxon>
        <taxon>Fictibacillaceae</taxon>
        <taxon>Fictibacillus</taxon>
    </lineage>
</organism>
<comment type="caution">
    <text evidence="1">The sequence shown here is derived from an EMBL/GenBank/DDBJ whole genome shotgun (WGS) entry which is preliminary data.</text>
</comment>
<dbReference type="EMBL" id="NOII01000003">
    <property type="protein sequence ID" value="OYD57553.1"/>
    <property type="molecule type" value="Genomic_DNA"/>
</dbReference>
<dbReference type="Proteomes" id="UP000215059">
    <property type="component" value="Unassembled WGS sequence"/>
</dbReference>
<gene>
    <name evidence="1" type="ORF">CGZ90_12850</name>
</gene>
<name>A0A235F962_9BACL</name>
<sequence>MIAEMWWRRRSLEWRRLKVMWRGRLFERRRIMKLAQGRGVVAQECILMTQDKLKQAQVKSRVAQAE</sequence>
<keyword evidence="2" id="KW-1185">Reference proteome</keyword>
<reference evidence="1 2" key="1">
    <citation type="submission" date="2017-07" db="EMBL/GenBank/DDBJ databases">
        <title>Fictibacillus sp. nov. GDSW-R2A3 Genome sequencing and assembly.</title>
        <authorList>
            <person name="Mayilraj S."/>
        </authorList>
    </citation>
    <scope>NUCLEOTIDE SEQUENCE [LARGE SCALE GENOMIC DNA]</scope>
    <source>
        <strain evidence="1 2">GDSW-R2A3</strain>
    </source>
</reference>
<dbReference type="AlphaFoldDB" id="A0A235F962"/>
<proteinExistence type="predicted"/>
<accession>A0A235F962</accession>
<evidence type="ECO:0000313" key="1">
    <source>
        <dbReference type="EMBL" id="OYD57553.1"/>
    </source>
</evidence>
<protein>
    <submittedName>
        <fullName evidence="1">Uncharacterized protein</fullName>
    </submittedName>
</protein>